<name>A0AAD7F1L8_9AGAR</name>
<gene>
    <name evidence="3" type="ORF">DFH08DRAFT_1075130</name>
</gene>
<evidence type="ECO:0000313" key="4">
    <source>
        <dbReference type="Proteomes" id="UP001218218"/>
    </source>
</evidence>
<keyword evidence="4" id="KW-1185">Reference proteome</keyword>
<feature type="domain" description="MIR" evidence="2">
    <location>
        <begin position="180"/>
        <end position="234"/>
    </location>
</feature>
<keyword evidence="1" id="KW-0677">Repeat</keyword>
<dbReference type="SUPFAM" id="SSF82109">
    <property type="entry name" value="MIR domain"/>
    <property type="match status" value="1"/>
</dbReference>
<dbReference type="Proteomes" id="UP001218218">
    <property type="component" value="Unassembled WGS sequence"/>
</dbReference>
<dbReference type="Pfam" id="PF02815">
    <property type="entry name" value="MIR"/>
    <property type="match status" value="1"/>
</dbReference>
<proteinExistence type="predicted"/>
<feature type="domain" description="MIR" evidence="2">
    <location>
        <begin position="118"/>
        <end position="178"/>
    </location>
</feature>
<evidence type="ECO:0000259" key="2">
    <source>
        <dbReference type="PROSITE" id="PS50919"/>
    </source>
</evidence>
<dbReference type="InterPro" id="IPR036300">
    <property type="entry name" value="MIR_dom_sf"/>
</dbReference>
<reference evidence="3" key="1">
    <citation type="submission" date="2023-03" db="EMBL/GenBank/DDBJ databases">
        <title>Massive genome expansion in bonnet fungi (Mycena s.s.) driven by repeated elements and novel gene families across ecological guilds.</title>
        <authorList>
            <consortium name="Lawrence Berkeley National Laboratory"/>
            <person name="Harder C.B."/>
            <person name="Miyauchi S."/>
            <person name="Viragh M."/>
            <person name="Kuo A."/>
            <person name="Thoen E."/>
            <person name="Andreopoulos B."/>
            <person name="Lu D."/>
            <person name="Skrede I."/>
            <person name="Drula E."/>
            <person name="Henrissat B."/>
            <person name="Morin E."/>
            <person name="Kohler A."/>
            <person name="Barry K."/>
            <person name="LaButti K."/>
            <person name="Morin E."/>
            <person name="Salamov A."/>
            <person name="Lipzen A."/>
            <person name="Mereny Z."/>
            <person name="Hegedus B."/>
            <person name="Baldrian P."/>
            <person name="Stursova M."/>
            <person name="Weitz H."/>
            <person name="Taylor A."/>
            <person name="Grigoriev I.V."/>
            <person name="Nagy L.G."/>
            <person name="Martin F."/>
            <person name="Kauserud H."/>
        </authorList>
    </citation>
    <scope>NUCLEOTIDE SEQUENCE</scope>
    <source>
        <strain evidence="3">CBHHK002</strain>
    </source>
</reference>
<dbReference type="PANTHER" id="PTHR10050">
    <property type="entry name" value="DOLICHYL-PHOSPHATE-MANNOSE--PROTEIN MANNOSYLTRANSFERASE"/>
    <property type="match status" value="1"/>
</dbReference>
<accession>A0AAD7F1L8</accession>
<dbReference type="Gene3D" id="2.80.10.50">
    <property type="match status" value="1"/>
</dbReference>
<protein>
    <submittedName>
        <fullName evidence="3">MIR motif-containing protein</fullName>
    </submittedName>
</protein>
<feature type="domain" description="MIR" evidence="2">
    <location>
        <begin position="50"/>
        <end position="104"/>
    </location>
</feature>
<dbReference type="SMART" id="SM00472">
    <property type="entry name" value="MIR"/>
    <property type="match status" value="3"/>
</dbReference>
<dbReference type="PROSITE" id="PS50919">
    <property type="entry name" value="MIR"/>
    <property type="match status" value="3"/>
</dbReference>
<dbReference type="GO" id="GO:0004169">
    <property type="term" value="F:dolichyl-phosphate-mannose-protein mannosyltransferase activity"/>
    <property type="evidence" value="ECO:0007669"/>
    <property type="project" value="TreeGrafter"/>
</dbReference>
<comment type="caution">
    <text evidence="3">The sequence shown here is derived from an EMBL/GenBank/DDBJ whole genome shotgun (WGS) entry which is preliminary data.</text>
</comment>
<dbReference type="PANTHER" id="PTHR10050:SF50">
    <property type="entry name" value="DOLICHYL-PHOSPHATE-MANNOSE--PROTEIN MANNOSYLTRANSFERASE 1-RELATED"/>
    <property type="match status" value="1"/>
</dbReference>
<dbReference type="InterPro" id="IPR027005">
    <property type="entry name" value="PMT-like"/>
</dbReference>
<dbReference type="GO" id="GO:0005783">
    <property type="term" value="C:endoplasmic reticulum"/>
    <property type="evidence" value="ECO:0007669"/>
    <property type="project" value="TreeGrafter"/>
</dbReference>
<dbReference type="InterPro" id="IPR016093">
    <property type="entry name" value="MIR_motif"/>
</dbReference>
<sequence length="234" mass="25774">MPRFGLNSLYLSLVSGIVFLGLYNLQSAKETFKDRLHAQLHAQEVDSLNVDAIYFGSTVTLRHISSTGGYLHSHPLFYPAGSKQQQVTVSPQRSEETMWRIYNATIRDETRPDPQALAQPVVSGSTVMLRHVPTSKHLHSHADISPPVSLDGNFQEVTGYGLIGFAGDANDDWIVEPTQGGVLATASPFRLRHRITGCHLSSHGAFLPEWGLGLQEVLCSRQESGDDLWIIDAI</sequence>
<dbReference type="EMBL" id="JARIHO010000006">
    <property type="protein sequence ID" value="KAJ7359745.1"/>
    <property type="molecule type" value="Genomic_DNA"/>
</dbReference>
<organism evidence="3 4">
    <name type="scientific">Mycena albidolilacea</name>
    <dbReference type="NCBI Taxonomy" id="1033008"/>
    <lineage>
        <taxon>Eukaryota</taxon>
        <taxon>Fungi</taxon>
        <taxon>Dikarya</taxon>
        <taxon>Basidiomycota</taxon>
        <taxon>Agaricomycotina</taxon>
        <taxon>Agaricomycetes</taxon>
        <taxon>Agaricomycetidae</taxon>
        <taxon>Agaricales</taxon>
        <taxon>Marasmiineae</taxon>
        <taxon>Mycenaceae</taxon>
        <taxon>Mycena</taxon>
    </lineage>
</organism>
<evidence type="ECO:0000256" key="1">
    <source>
        <dbReference type="ARBA" id="ARBA00022737"/>
    </source>
</evidence>
<evidence type="ECO:0000313" key="3">
    <source>
        <dbReference type="EMBL" id="KAJ7359745.1"/>
    </source>
</evidence>
<dbReference type="AlphaFoldDB" id="A0AAD7F1L8"/>